<reference evidence="1 2" key="1">
    <citation type="submission" date="2017-11" db="EMBL/GenBank/DDBJ databases">
        <title>De novo assembly and phasing of dikaryotic genomes from two isolates of Puccinia coronata f. sp. avenae, the causal agent of oat crown rust.</title>
        <authorList>
            <person name="Miller M.E."/>
            <person name="Zhang Y."/>
            <person name="Omidvar V."/>
            <person name="Sperschneider J."/>
            <person name="Schwessinger B."/>
            <person name="Raley C."/>
            <person name="Palmer J.M."/>
            <person name="Garnica D."/>
            <person name="Upadhyaya N."/>
            <person name="Rathjen J."/>
            <person name="Taylor J.M."/>
            <person name="Park R.F."/>
            <person name="Dodds P.N."/>
            <person name="Hirsch C.D."/>
            <person name="Kianian S.F."/>
            <person name="Figueroa M."/>
        </authorList>
    </citation>
    <scope>NUCLEOTIDE SEQUENCE [LARGE SCALE GENOMIC DNA]</scope>
    <source>
        <strain evidence="1">12SD80</strain>
    </source>
</reference>
<sequence length="264" mass="28922">MPASVNHPTIAQQFEWRNGPMGVGCIAGEQSPLSMSSNTGTIQEIIVPSTLQITASTTSEIAPAMHKLASPDILFTTPSASQCGGTTTTPSASCKGTTKNFTCLVNFTIFSLEKQQTQTKKIEVKWNAYKKNKNLAITFDTAHIDWTSFQKMVRLESAKSFSTMPTKIKEGSKSNPPTITWHTFILCNNKYSKSTLVLISSNMDFMTWIDTIIEARAKQGGIVLMMENPKRKDELACKEALLAKLVCAESSLIASLSCTPVLKR</sequence>
<evidence type="ECO:0000313" key="1">
    <source>
        <dbReference type="EMBL" id="PLW14420.1"/>
    </source>
</evidence>
<dbReference type="EMBL" id="PGCI01000823">
    <property type="protein sequence ID" value="PLW14420.1"/>
    <property type="molecule type" value="Genomic_DNA"/>
</dbReference>
<accession>A0A2N5SMF9</accession>
<protein>
    <submittedName>
        <fullName evidence="1">Uncharacterized protein</fullName>
    </submittedName>
</protein>
<name>A0A2N5SMF9_9BASI</name>
<evidence type="ECO:0000313" key="2">
    <source>
        <dbReference type="Proteomes" id="UP000235392"/>
    </source>
</evidence>
<gene>
    <name evidence="1" type="ORF">PCASD_17071</name>
</gene>
<comment type="caution">
    <text evidence="1">The sequence shown here is derived from an EMBL/GenBank/DDBJ whole genome shotgun (WGS) entry which is preliminary data.</text>
</comment>
<proteinExistence type="predicted"/>
<organism evidence="1 2">
    <name type="scientific">Puccinia coronata f. sp. avenae</name>
    <dbReference type="NCBI Taxonomy" id="200324"/>
    <lineage>
        <taxon>Eukaryota</taxon>
        <taxon>Fungi</taxon>
        <taxon>Dikarya</taxon>
        <taxon>Basidiomycota</taxon>
        <taxon>Pucciniomycotina</taxon>
        <taxon>Pucciniomycetes</taxon>
        <taxon>Pucciniales</taxon>
        <taxon>Pucciniaceae</taxon>
        <taxon>Puccinia</taxon>
    </lineage>
</organism>
<dbReference type="Proteomes" id="UP000235392">
    <property type="component" value="Unassembled WGS sequence"/>
</dbReference>
<dbReference type="AlphaFoldDB" id="A0A2N5SMF9"/>